<dbReference type="SUPFAM" id="SSF52047">
    <property type="entry name" value="RNI-like"/>
    <property type="match status" value="1"/>
</dbReference>
<reference evidence="4" key="1">
    <citation type="submission" date="2018-05" db="EMBL/GenBank/DDBJ databases">
        <authorList>
            <person name="Lanie J.A."/>
            <person name="Ng W.-L."/>
            <person name="Kazmierczak K.M."/>
            <person name="Andrzejewski T.M."/>
            <person name="Davidsen T.M."/>
            <person name="Wayne K.J."/>
            <person name="Tettelin H."/>
            <person name="Glass J.I."/>
            <person name="Rusch D."/>
            <person name="Podicherti R."/>
            <person name="Tsui H.-C.T."/>
            <person name="Winkler M.E."/>
        </authorList>
    </citation>
    <scope>NUCLEOTIDE SEQUENCE</scope>
</reference>
<dbReference type="GO" id="GO:0048471">
    <property type="term" value="C:perinuclear region of cytoplasm"/>
    <property type="evidence" value="ECO:0007669"/>
    <property type="project" value="TreeGrafter"/>
</dbReference>
<dbReference type="InterPro" id="IPR032675">
    <property type="entry name" value="LRR_dom_sf"/>
</dbReference>
<dbReference type="PANTHER" id="PTHR24113">
    <property type="entry name" value="RAN GTPASE-ACTIVATING PROTEIN 1"/>
    <property type="match status" value="1"/>
</dbReference>
<dbReference type="GO" id="GO:0031267">
    <property type="term" value="F:small GTPase binding"/>
    <property type="evidence" value="ECO:0007669"/>
    <property type="project" value="TreeGrafter"/>
</dbReference>
<dbReference type="GO" id="GO:0005096">
    <property type="term" value="F:GTPase activator activity"/>
    <property type="evidence" value="ECO:0007669"/>
    <property type="project" value="UniProtKB-KW"/>
</dbReference>
<evidence type="ECO:0000313" key="4">
    <source>
        <dbReference type="EMBL" id="SVC43638.1"/>
    </source>
</evidence>
<evidence type="ECO:0000256" key="1">
    <source>
        <dbReference type="ARBA" id="ARBA00022468"/>
    </source>
</evidence>
<dbReference type="EMBL" id="UINC01091119">
    <property type="protein sequence ID" value="SVC43638.1"/>
    <property type="molecule type" value="Genomic_DNA"/>
</dbReference>
<dbReference type="InterPro" id="IPR027038">
    <property type="entry name" value="RanGap"/>
</dbReference>
<keyword evidence="3" id="KW-0677">Repeat</keyword>
<proteinExistence type="predicted"/>
<dbReference type="AlphaFoldDB" id="A0A382M4U8"/>
<evidence type="ECO:0000256" key="2">
    <source>
        <dbReference type="ARBA" id="ARBA00022614"/>
    </source>
</evidence>
<keyword evidence="1" id="KW-0343">GTPase activation</keyword>
<dbReference type="GO" id="GO:0005634">
    <property type="term" value="C:nucleus"/>
    <property type="evidence" value="ECO:0007669"/>
    <property type="project" value="TreeGrafter"/>
</dbReference>
<evidence type="ECO:0008006" key="5">
    <source>
        <dbReference type="Google" id="ProtNLM"/>
    </source>
</evidence>
<organism evidence="4">
    <name type="scientific">marine metagenome</name>
    <dbReference type="NCBI Taxonomy" id="408172"/>
    <lineage>
        <taxon>unclassified sequences</taxon>
        <taxon>metagenomes</taxon>
        <taxon>ecological metagenomes</taxon>
    </lineage>
</organism>
<keyword evidence="2" id="KW-0433">Leucine-rich repeat</keyword>
<name>A0A382M4U8_9ZZZZ</name>
<dbReference type="Gene3D" id="3.80.10.10">
    <property type="entry name" value="Ribonuclease Inhibitor"/>
    <property type="match status" value="2"/>
</dbReference>
<sequence length="188" mass="20915">MFWRNKVLIAFYLLIFVFGPPVLLGFSQELDKVQIDYDALFEKGLKRNGKLLNLSGKKIGDEGIKRLISSGALEKVEKIDLRYNGITASGAELLAKITPLSKLRVLILRHNILGDAGSIALANSSSFPNLEEMQLGWTETRDAGAQAFGSTDKYQKLKKLDFRGNFLANKTKEGLKKSLGHLKSLKLF</sequence>
<dbReference type="PANTHER" id="PTHR24113:SF12">
    <property type="entry name" value="RAN GTPASE-ACTIVATING PROTEIN 1"/>
    <property type="match status" value="1"/>
</dbReference>
<dbReference type="GO" id="GO:0006913">
    <property type="term" value="P:nucleocytoplasmic transport"/>
    <property type="evidence" value="ECO:0007669"/>
    <property type="project" value="TreeGrafter"/>
</dbReference>
<accession>A0A382M4U8</accession>
<dbReference type="InterPro" id="IPR001611">
    <property type="entry name" value="Leu-rich_rpt"/>
</dbReference>
<gene>
    <name evidence="4" type="ORF">METZ01_LOCUS296492</name>
</gene>
<dbReference type="GO" id="GO:0005829">
    <property type="term" value="C:cytosol"/>
    <property type="evidence" value="ECO:0007669"/>
    <property type="project" value="TreeGrafter"/>
</dbReference>
<evidence type="ECO:0000256" key="3">
    <source>
        <dbReference type="ARBA" id="ARBA00022737"/>
    </source>
</evidence>
<dbReference type="Pfam" id="PF13516">
    <property type="entry name" value="LRR_6"/>
    <property type="match status" value="2"/>
</dbReference>
<dbReference type="SMART" id="SM00368">
    <property type="entry name" value="LRR_RI"/>
    <property type="match status" value="3"/>
</dbReference>
<protein>
    <recommendedName>
        <fullName evidence="5">Leucine Rich repeats (2 copies)</fullName>
    </recommendedName>
</protein>